<keyword evidence="1" id="KW-1133">Transmembrane helix</keyword>
<accession>A0ABD4YQB1</accession>
<protein>
    <submittedName>
        <fullName evidence="2">Uncharacterized protein</fullName>
    </submittedName>
</protein>
<evidence type="ECO:0000313" key="3">
    <source>
        <dbReference type="Proteomes" id="UP001158644"/>
    </source>
</evidence>
<feature type="transmembrane region" description="Helical" evidence="1">
    <location>
        <begin position="12"/>
        <end position="32"/>
    </location>
</feature>
<gene>
    <name evidence="2" type="ORF">N5C72_04980</name>
</gene>
<feature type="transmembrane region" description="Helical" evidence="1">
    <location>
        <begin position="118"/>
        <end position="139"/>
    </location>
</feature>
<dbReference type="EMBL" id="JAOBZK010000004">
    <property type="protein sequence ID" value="MDH1177416.1"/>
    <property type="molecule type" value="Genomic_DNA"/>
</dbReference>
<dbReference type="AlphaFoldDB" id="A0ABD4YQB1"/>
<organism evidence="2 3">
    <name type="scientific">Achromobacter mucicolens</name>
    <dbReference type="NCBI Taxonomy" id="1389922"/>
    <lineage>
        <taxon>Bacteria</taxon>
        <taxon>Pseudomonadati</taxon>
        <taxon>Pseudomonadota</taxon>
        <taxon>Betaproteobacteria</taxon>
        <taxon>Burkholderiales</taxon>
        <taxon>Alcaligenaceae</taxon>
        <taxon>Achromobacter</taxon>
    </lineage>
</organism>
<evidence type="ECO:0000313" key="2">
    <source>
        <dbReference type="EMBL" id="MDH1177416.1"/>
    </source>
</evidence>
<feature type="transmembrane region" description="Helical" evidence="1">
    <location>
        <begin position="82"/>
        <end position="106"/>
    </location>
</feature>
<proteinExistence type="predicted"/>
<feature type="transmembrane region" description="Helical" evidence="1">
    <location>
        <begin position="160"/>
        <end position="178"/>
    </location>
</feature>
<name>A0ABD4YQB1_9BURK</name>
<evidence type="ECO:0000256" key="1">
    <source>
        <dbReference type="SAM" id="Phobius"/>
    </source>
</evidence>
<keyword evidence="1" id="KW-0472">Membrane</keyword>
<sequence length="188" mass="20281">MNHMEKLTGADWALFGLALLLLAPPVVVIMFLNDGDAASFFTSSDGRAYFLSYCSFWLAAMAGLTAGRGVVRHQRGTPKAELAIASIQDYIESGMLLVSSACALALTAHDDLLPHRTFLNLLIAYPLVYAGYLLVLKIWEKGRLKGKKAVSLPSAGLRNARRAFLVVASVAAVVIWIMDRSAVLTLVG</sequence>
<reference evidence="2 3" key="1">
    <citation type="submission" date="2022-09" db="EMBL/GenBank/DDBJ databases">
        <title>Intensive care unit water sources are persistently colonized with multi-drug resistant bacteria and are the site of extensive horizontal gene transfer of antibiotic resistance genes.</title>
        <authorList>
            <person name="Diorio-Toth L."/>
        </authorList>
    </citation>
    <scope>NUCLEOTIDE SEQUENCE [LARGE SCALE GENOMIC DNA]</scope>
    <source>
        <strain evidence="2 3">GD03967</strain>
    </source>
</reference>
<comment type="caution">
    <text evidence="2">The sequence shown here is derived from an EMBL/GenBank/DDBJ whole genome shotgun (WGS) entry which is preliminary data.</text>
</comment>
<feature type="transmembrane region" description="Helical" evidence="1">
    <location>
        <begin position="48"/>
        <end position="70"/>
    </location>
</feature>
<keyword evidence="1" id="KW-0812">Transmembrane</keyword>
<dbReference type="RefSeq" id="WP_253858635.1">
    <property type="nucleotide sequence ID" value="NZ_DALZLU010000010.1"/>
</dbReference>
<dbReference type="Proteomes" id="UP001158644">
    <property type="component" value="Unassembled WGS sequence"/>
</dbReference>